<dbReference type="SUPFAM" id="SSF53613">
    <property type="entry name" value="Ribokinase-like"/>
    <property type="match status" value="1"/>
</dbReference>
<dbReference type="InterPro" id="IPR011611">
    <property type="entry name" value="PfkB_dom"/>
</dbReference>
<dbReference type="RefSeq" id="WP_338238208.1">
    <property type="nucleotide sequence ID" value="NZ_BQKE01000002.1"/>
</dbReference>
<proteinExistence type="inferred from homology"/>
<sequence length="290" mass="31424">MKQYKIIGIGEILWDLLPGGKQLGGAPGNFAFHCQQLGAQSYLLSAVGKDGLGDEIQQQLNAQHLGRYITVLPAQPTGTVEVELSSNGIPQYTIHEDVAWDYIPFSPEIQVLAEAAHAICFGSLAQRSAVSASTIRRLLKSAPEDCLKVFDINLRQHFYSKVIIEDSLRLCNVLKINKEELMVLQEFYHLPSEEIAALKSLIGQYQLKWIALTKGAEGSILMDARGEVSELSSPKVVVSDTVGAGDAFTAALVMGILKGQPLKDLHAQAVKIAAFVCTQKGAMPALKAIL</sequence>
<dbReference type="InterPro" id="IPR029056">
    <property type="entry name" value="Ribokinase-like"/>
</dbReference>
<evidence type="ECO:0000256" key="3">
    <source>
        <dbReference type="ARBA" id="ARBA00022777"/>
    </source>
</evidence>
<comment type="caution">
    <text evidence="5">The sequence shown here is derived from an EMBL/GenBank/DDBJ whole genome shotgun (WGS) entry which is preliminary data.</text>
</comment>
<organism evidence="5 6">
    <name type="scientific">Persicobacter diffluens</name>
    <dbReference type="NCBI Taxonomy" id="981"/>
    <lineage>
        <taxon>Bacteria</taxon>
        <taxon>Pseudomonadati</taxon>
        <taxon>Bacteroidota</taxon>
        <taxon>Cytophagia</taxon>
        <taxon>Cytophagales</taxon>
        <taxon>Persicobacteraceae</taxon>
        <taxon>Persicobacter</taxon>
    </lineage>
</organism>
<dbReference type="CDD" id="cd01167">
    <property type="entry name" value="bac_FRK"/>
    <property type="match status" value="1"/>
</dbReference>
<feature type="domain" description="Carbohydrate kinase PfkB" evidence="4">
    <location>
        <begin position="21"/>
        <end position="285"/>
    </location>
</feature>
<dbReference type="Gene3D" id="3.40.1190.20">
    <property type="match status" value="1"/>
</dbReference>
<reference evidence="5 6" key="1">
    <citation type="submission" date="2021-12" db="EMBL/GenBank/DDBJ databases">
        <title>Genome sequencing of bacteria with rrn-lacking chromosome and rrn-plasmid.</title>
        <authorList>
            <person name="Anda M."/>
            <person name="Iwasaki W."/>
        </authorList>
    </citation>
    <scope>NUCLEOTIDE SEQUENCE [LARGE SCALE GENOMIC DNA]</scope>
    <source>
        <strain evidence="5 6">NBRC 15940</strain>
    </source>
</reference>
<keyword evidence="6" id="KW-1185">Reference proteome</keyword>
<gene>
    <name evidence="5" type="ORF">PEDI_35410</name>
</gene>
<dbReference type="PANTHER" id="PTHR43085:SF57">
    <property type="entry name" value="CARBOHYDRATE KINASE PFKB DOMAIN-CONTAINING PROTEIN"/>
    <property type="match status" value="1"/>
</dbReference>
<keyword evidence="2" id="KW-0808">Transferase</keyword>
<dbReference type="Proteomes" id="UP001310022">
    <property type="component" value="Unassembled WGS sequence"/>
</dbReference>
<protein>
    <submittedName>
        <fullName evidence="5">Fructokinase</fullName>
    </submittedName>
</protein>
<accession>A0AAN4W159</accession>
<evidence type="ECO:0000256" key="1">
    <source>
        <dbReference type="ARBA" id="ARBA00010688"/>
    </source>
</evidence>
<dbReference type="InterPro" id="IPR002173">
    <property type="entry name" value="Carboh/pur_kinase_PfkB_CS"/>
</dbReference>
<dbReference type="AlphaFoldDB" id="A0AAN4W159"/>
<dbReference type="Pfam" id="PF00294">
    <property type="entry name" value="PfkB"/>
    <property type="match status" value="1"/>
</dbReference>
<evidence type="ECO:0000313" key="5">
    <source>
        <dbReference type="EMBL" id="GJM62989.1"/>
    </source>
</evidence>
<keyword evidence="3" id="KW-0418">Kinase</keyword>
<dbReference type="PROSITE" id="PS00584">
    <property type="entry name" value="PFKB_KINASES_2"/>
    <property type="match status" value="1"/>
</dbReference>
<evidence type="ECO:0000259" key="4">
    <source>
        <dbReference type="Pfam" id="PF00294"/>
    </source>
</evidence>
<comment type="similarity">
    <text evidence="1">Belongs to the carbohydrate kinase PfkB family.</text>
</comment>
<evidence type="ECO:0000313" key="6">
    <source>
        <dbReference type="Proteomes" id="UP001310022"/>
    </source>
</evidence>
<evidence type="ECO:0000256" key="2">
    <source>
        <dbReference type="ARBA" id="ARBA00022679"/>
    </source>
</evidence>
<dbReference type="GO" id="GO:0016301">
    <property type="term" value="F:kinase activity"/>
    <property type="evidence" value="ECO:0007669"/>
    <property type="project" value="UniProtKB-KW"/>
</dbReference>
<dbReference type="PROSITE" id="PS00583">
    <property type="entry name" value="PFKB_KINASES_1"/>
    <property type="match status" value="1"/>
</dbReference>
<dbReference type="InterPro" id="IPR050306">
    <property type="entry name" value="PfkB_Carbo_kinase"/>
</dbReference>
<dbReference type="PANTHER" id="PTHR43085">
    <property type="entry name" value="HEXOKINASE FAMILY MEMBER"/>
    <property type="match status" value="1"/>
</dbReference>
<name>A0AAN4W159_9BACT</name>
<dbReference type="EMBL" id="BQKE01000002">
    <property type="protein sequence ID" value="GJM62989.1"/>
    <property type="molecule type" value="Genomic_DNA"/>
</dbReference>